<evidence type="ECO:0000313" key="2">
    <source>
        <dbReference type="EMBL" id="PYH66099.1"/>
    </source>
</evidence>
<feature type="compositionally biased region" description="Polar residues" evidence="1">
    <location>
        <begin position="143"/>
        <end position="170"/>
    </location>
</feature>
<gene>
    <name evidence="2" type="ORF">BO88DRAFT_123520</name>
</gene>
<name>A0A319B0T8_ASPVC</name>
<feature type="region of interest" description="Disordered" evidence="1">
    <location>
        <begin position="137"/>
        <end position="180"/>
    </location>
</feature>
<keyword evidence="3" id="KW-1185">Reference proteome</keyword>
<reference evidence="2" key="1">
    <citation type="submission" date="2016-12" db="EMBL/GenBank/DDBJ databases">
        <title>The genomes of Aspergillus section Nigri reveals drivers in fungal speciation.</title>
        <authorList>
            <consortium name="DOE Joint Genome Institute"/>
            <person name="Vesth T.C."/>
            <person name="Nybo J."/>
            <person name="Theobald S."/>
            <person name="Brandl J."/>
            <person name="Frisvad J.C."/>
            <person name="Nielsen K.F."/>
            <person name="Lyhne E.K."/>
            <person name="Kogle M.E."/>
            <person name="Kuo A."/>
            <person name="Riley R."/>
            <person name="Clum A."/>
            <person name="Nolan M."/>
            <person name="Lipzen A."/>
            <person name="Salamov A."/>
            <person name="Henrissat B."/>
            <person name="Wiebenga A."/>
            <person name="De Vries R.P."/>
            <person name="Grigoriev I.V."/>
            <person name="Mortensen U.H."/>
            <person name="Andersen M.R."/>
            <person name="Baker S.E."/>
        </authorList>
    </citation>
    <scope>NUCLEOTIDE SEQUENCE [LARGE SCALE GENOMIC DNA]</scope>
    <source>
        <strain evidence="2">CBS 113365</strain>
    </source>
</reference>
<dbReference type="Proteomes" id="UP000248405">
    <property type="component" value="Unassembled WGS sequence"/>
</dbReference>
<accession>A0A319B0T8</accession>
<dbReference type="RefSeq" id="XP_025559893.1">
    <property type="nucleotide sequence ID" value="XM_025701346.1"/>
</dbReference>
<dbReference type="GeneID" id="37205938"/>
<dbReference type="AlphaFoldDB" id="A0A319B0T8"/>
<proteinExistence type="predicted"/>
<evidence type="ECO:0000256" key="1">
    <source>
        <dbReference type="SAM" id="MobiDB-lite"/>
    </source>
</evidence>
<organism evidence="2 3">
    <name type="scientific">Aspergillus vadensis (strain CBS 113365 / IMI 142717 / IBT 24658)</name>
    <dbReference type="NCBI Taxonomy" id="1448311"/>
    <lineage>
        <taxon>Eukaryota</taxon>
        <taxon>Fungi</taxon>
        <taxon>Dikarya</taxon>
        <taxon>Ascomycota</taxon>
        <taxon>Pezizomycotina</taxon>
        <taxon>Eurotiomycetes</taxon>
        <taxon>Eurotiomycetidae</taxon>
        <taxon>Eurotiales</taxon>
        <taxon>Aspergillaceae</taxon>
        <taxon>Aspergillus</taxon>
        <taxon>Aspergillus subgen. Circumdati</taxon>
    </lineage>
</organism>
<sequence>MHTSTTTIIYFFPCSLNCLDIHTSDLSISLQPDSTSQLSNKYTFWSPFSALGVLKLPAYLTSGTRRESVAVTALGLNGTSAPGGAINVAETPGLDSEKPRVGPTSPRLIQSNLSLFRSHSPSPLSWCVSGVKKGPSRLVGRTLTDQTKPNQTKPDQTQPEPNPTRPTRTHSCFPPPPTPY</sequence>
<evidence type="ECO:0000313" key="3">
    <source>
        <dbReference type="Proteomes" id="UP000248405"/>
    </source>
</evidence>
<dbReference type="EMBL" id="KZ821635">
    <property type="protein sequence ID" value="PYH66099.1"/>
    <property type="molecule type" value="Genomic_DNA"/>
</dbReference>
<protein>
    <submittedName>
        <fullName evidence="2">Uncharacterized protein</fullName>
    </submittedName>
</protein>